<evidence type="ECO:0000313" key="3">
    <source>
        <dbReference type="EMBL" id="AZH26844.1"/>
    </source>
</evidence>
<reference evidence="4" key="3">
    <citation type="submission" date="2018-10" db="EMBL/GenBank/DDBJ databases">
        <authorList>
            <person name="Whitman W."/>
            <person name="Huntemann M."/>
            <person name="Clum A."/>
            <person name="Pillay M."/>
            <person name="Palaniappan K."/>
            <person name="Varghese N."/>
            <person name="Mikhailova N."/>
            <person name="Stamatis D."/>
            <person name="Reddy T."/>
            <person name="Daum C."/>
            <person name="Shapiro N."/>
            <person name="Ivanova N."/>
            <person name="Kyrpides N."/>
            <person name="Woyke T."/>
        </authorList>
    </citation>
    <scope>NUCLEOTIDE SEQUENCE</scope>
    <source>
        <strain evidence="4">CGMCC 1.10124</strain>
    </source>
</reference>
<keyword evidence="2" id="KW-1133">Transmembrane helix</keyword>
<keyword evidence="2" id="KW-0812">Transmembrane</keyword>
<dbReference type="Proteomes" id="UP000282007">
    <property type="component" value="Chromosome"/>
</dbReference>
<feature type="transmembrane region" description="Helical" evidence="2">
    <location>
        <begin position="45"/>
        <end position="63"/>
    </location>
</feature>
<reference evidence="3 6" key="2">
    <citation type="submission" date="2018-07" db="EMBL/GenBank/DDBJ databases">
        <title>Genome sequences of Haloplanus aerogenes JCM 16430T.</title>
        <authorList>
            <person name="Kim Y.B."/>
            <person name="Roh S.W."/>
        </authorList>
    </citation>
    <scope>NUCLEOTIDE SEQUENCE [LARGE SCALE GENOMIC DNA]</scope>
    <source>
        <strain evidence="3 6">JCM 16430</strain>
    </source>
</reference>
<dbReference type="GeneID" id="38472886"/>
<feature type="transmembrane region" description="Helical" evidence="2">
    <location>
        <begin position="245"/>
        <end position="271"/>
    </location>
</feature>
<evidence type="ECO:0000256" key="2">
    <source>
        <dbReference type="SAM" id="Phobius"/>
    </source>
</evidence>
<name>A0A3M0CHF3_9EURY</name>
<feature type="transmembrane region" description="Helical" evidence="2">
    <location>
        <begin position="207"/>
        <end position="225"/>
    </location>
</feature>
<dbReference type="Proteomes" id="UP000277326">
    <property type="component" value="Unassembled WGS sequence"/>
</dbReference>
<keyword evidence="6" id="KW-1185">Reference proteome</keyword>
<keyword evidence="2" id="KW-0472">Membrane</keyword>
<dbReference type="AlphaFoldDB" id="A0A3M0CHF3"/>
<protein>
    <submittedName>
        <fullName evidence="4">Uncharacterized protein</fullName>
    </submittedName>
</protein>
<proteinExistence type="predicted"/>
<evidence type="ECO:0000313" key="5">
    <source>
        <dbReference type="Proteomes" id="UP000277326"/>
    </source>
</evidence>
<evidence type="ECO:0000256" key="1">
    <source>
        <dbReference type="SAM" id="MobiDB-lite"/>
    </source>
</evidence>
<feature type="compositionally biased region" description="Acidic residues" evidence="1">
    <location>
        <begin position="90"/>
        <end position="113"/>
    </location>
</feature>
<sequence>MPVGRYFRGLTAYDLLGNLVPGTILLIMTMGFLPSPPIPESLGEYGLFTIIAFSLGSIIQEYASKAVGDRKHFDETIDTVEQLPNTIAGSEEDEEENETEPEEDEGEDEAEPEEDRRLRDKIKQVVWWALHPVIGPLFGWWRPKRGEKLEDSILANRIWQHLVDTYEIPFRTDSYGVLYHIMSSKVDDSRSPGRATRIQAIRNFHRGMWITAWYSSVLLIISIYLKRYFAGETIPPFGIEYVESAYFVYWTPLWHVVVISLISVFVFWYLFESAEEDYIEYLFVDYAVAVGDSENAVTFTQEEDIVIAGDLTANIGGSSLRTLDDQESGPDDKSG</sequence>
<feature type="transmembrane region" description="Helical" evidence="2">
    <location>
        <begin position="12"/>
        <end position="33"/>
    </location>
</feature>
<feature type="region of interest" description="Disordered" evidence="1">
    <location>
        <begin position="81"/>
        <end position="117"/>
    </location>
</feature>
<dbReference type="RefSeq" id="WP_124897104.1">
    <property type="nucleotide sequence ID" value="NZ_CP034145.1"/>
</dbReference>
<dbReference type="OrthoDB" id="264359at2157"/>
<organism evidence="4 5">
    <name type="scientific">Haloplanus aerogenes</name>
    <dbReference type="NCBI Taxonomy" id="660522"/>
    <lineage>
        <taxon>Archaea</taxon>
        <taxon>Methanobacteriati</taxon>
        <taxon>Methanobacteriota</taxon>
        <taxon>Stenosarchaea group</taxon>
        <taxon>Halobacteria</taxon>
        <taxon>Halobacteriales</taxon>
        <taxon>Haloferacaceae</taxon>
        <taxon>Haloplanus</taxon>
    </lineage>
</organism>
<evidence type="ECO:0000313" key="4">
    <source>
        <dbReference type="EMBL" id="RMB09064.1"/>
    </source>
</evidence>
<gene>
    <name evidence="4" type="ORF">ATH50_3434</name>
    <name evidence="3" type="ORF">DU502_16330</name>
</gene>
<dbReference type="KEGG" id="haer:DU502_16330"/>
<dbReference type="EMBL" id="CP034145">
    <property type="protein sequence ID" value="AZH26844.1"/>
    <property type="molecule type" value="Genomic_DNA"/>
</dbReference>
<evidence type="ECO:0000313" key="6">
    <source>
        <dbReference type="Proteomes" id="UP000282007"/>
    </source>
</evidence>
<accession>A0A3M0CHF3</accession>
<reference evidence="4 5" key="1">
    <citation type="journal article" date="2015" name="Stand. Genomic Sci.">
        <title>Genomic Encyclopedia of Bacterial and Archaeal Type Strains, Phase III: the genomes of soil and plant-associated and newly described type strains.</title>
        <authorList>
            <person name="Whitman W.B."/>
            <person name="Woyke T."/>
            <person name="Klenk H.P."/>
            <person name="Zhou Y."/>
            <person name="Lilburn T.G."/>
            <person name="Beck B.J."/>
            <person name="De Vos P."/>
            <person name="Vandamme P."/>
            <person name="Eisen J.A."/>
            <person name="Garrity G."/>
            <person name="Hugenholtz P."/>
            <person name="Kyrpides N.C."/>
        </authorList>
    </citation>
    <scope>NUCLEOTIDE SEQUENCE [LARGE SCALE GENOMIC DNA]</scope>
    <source>
        <strain evidence="4 5">CGMCC 1.10124</strain>
    </source>
</reference>
<dbReference type="EMBL" id="REFS01000009">
    <property type="protein sequence ID" value="RMB09064.1"/>
    <property type="molecule type" value="Genomic_DNA"/>
</dbReference>